<evidence type="ECO:0000256" key="4">
    <source>
        <dbReference type="ARBA" id="ARBA00022722"/>
    </source>
</evidence>
<evidence type="ECO:0000256" key="1">
    <source>
        <dbReference type="ARBA" id="ARBA00010555"/>
    </source>
</evidence>
<keyword evidence="7" id="KW-0255">Endonuclease</keyword>
<evidence type="ECO:0000256" key="2">
    <source>
        <dbReference type="ARBA" id="ARBA00011322"/>
    </source>
</evidence>
<dbReference type="InterPro" id="IPR004593">
    <property type="entry name" value="SbcD"/>
</dbReference>
<evidence type="ECO:0000256" key="3">
    <source>
        <dbReference type="ARBA" id="ARBA00013365"/>
    </source>
</evidence>
<keyword evidence="11" id="KW-1185">Reference proteome</keyword>
<reference evidence="10 11" key="1">
    <citation type="submission" date="2016-10" db="EMBL/GenBank/DDBJ databases">
        <authorList>
            <person name="de Groot N.N."/>
        </authorList>
    </citation>
    <scope>NUCLEOTIDE SEQUENCE [LARGE SCALE GENOMIC DNA]</scope>
    <source>
        <strain evidence="10 11">DSM 18978</strain>
    </source>
</reference>
<dbReference type="STRING" id="1120976.SAMN03080606_01720"/>
<evidence type="ECO:0000259" key="8">
    <source>
        <dbReference type="Pfam" id="PF00149"/>
    </source>
</evidence>
<keyword evidence="6 7" id="KW-0269">Exonuclease</keyword>
<dbReference type="GO" id="GO:0008408">
    <property type="term" value="F:3'-5' exonuclease activity"/>
    <property type="evidence" value="ECO:0007669"/>
    <property type="project" value="InterPro"/>
</dbReference>
<keyword evidence="7" id="KW-0235">DNA replication</keyword>
<dbReference type="SUPFAM" id="SSF56300">
    <property type="entry name" value="Metallo-dependent phosphatases"/>
    <property type="match status" value="1"/>
</dbReference>
<dbReference type="Pfam" id="PF12320">
    <property type="entry name" value="SbcD_C"/>
    <property type="match status" value="1"/>
</dbReference>
<dbReference type="GO" id="GO:0006310">
    <property type="term" value="P:DNA recombination"/>
    <property type="evidence" value="ECO:0007669"/>
    <property type="project" value="UniProtKB-KW"/>
</dbReference>
<dbReference type="OrthoDB" id="9773856at2"/>
<evidence type="ECO:0000313" key="10">
    <source>
        <dbReference type="EMBL" id="SCY51871.1"/>
    </source>
</evidence>
<dbReference type="Gene3D" id="3.60.21.10">
    <property type="match status" value="1"/>
</dbReference>
<dbReference type="RefSeq" id="WP_091542309.1">
    <property type="nucleotide sequence ID" value="NZ_FMUS01000009.1"/>
</dbReference>
<dbReference type="GO" id="GO:0006260">
    <property type="term" value="P:DNA replication"/>
    <property type="evidence" value="ECO:0007669"/>
    <property type="project" value="UniProtKB-KW"/>
</dbReference>
<keyword evidence="7" id="KW-0233">DNA recombination</keyword>
<feature type="domain" description="Calcineurin-like phosphoesterase" evidence="8">
    <location>
        <begin position="1"/>
        <end position="107"/>
    </location>
</feature>
<dbReference type="Pfam" id="PF00149">
    <property type="entry name" value="Metallophos"/>
    <property type="match status" value="1"/>
</dbReference>
<sequence length="387" mass="43729">MKFIHTGDWHIGKLVHQIHMTEDQRFILQDFIRVVAEEKPHAIIIAGDIYDRSVPPVEAVELLDEVFSTILIELNTPIIAISGNHDSPDRLGFGSKILRNKGLYIEGKLTKNIKSVVLEDEFGPVNFHPIPYADPAIVRELMDDSTINNHDSAMKAIINQVKSDMNPGQRNVIIAHGFVIGGESLETSESERPLSIGGSEYIDVTAFMDFNYTALGHLHSPQKVAVDKIRYPGSLLKYSFSEARQKKSVTVVEMDKAGGTEIRKVSLTPKRDMRKIQGKLLQLTDPAIYKDTNIDDYVMVTLLDEGELLDAIGKLRGVYPNVLRLERSQLKGIRQTNGKMGSDYHRKSKLELFREFYEAMEGDSFKDDYKEILIDVLSDIEKEERGK</sequence>
<keyword evidence="4 7" id="KW-0540">Nuclease</keyword>
<organism evidence="10 11">
    <name type="scientific">Alkaliphilus peptidifermentans DSM 18978</name>
    <dbReference type="NCBI Taxonomy" id="1120976"/>
    <lineage>
        <taxon>Bacteria</taxon>
        <taxon>Bacillati</taxon>
        <taxon>Bacillota</taxon>
        <taxon>Clostridia</taxon>
        <taxon>Peptostreptococcales</taxon>
        <taxon>Natronincolaceae</taxon>
        <taxon>Alkaliphilus</taxon>
    </lineage>
</organism>
<gene>
    <name evidence="7" type="primary">sbcD</name>
    <name evidence="10" type="ORF">SAMN03080606_01720</name>
</gene>
<evidence type="ECO:0000256" key="5">
    <source>
        <dbReference type="ARBA" id="ARBA00022801"/>
    </source>
</evidence>
<dbReference type="InterPro" id="IPR050535">
    <property type="entry name" value="DNA_Repair-Maintenance_Comp"/>
</dbReference>
<dbReference type="AlphaFoldDB" id="A0A1G5GKG3"/>
<dbReference type="PANTHER" id="PTHR30337">
    <property type="entry name" value="COMPONENT OF ATP-DEPENDENT DSDNA EXONUCLEASE"/>
    <property type="match status" value="1"/>
</dbReference>
<keyword evidence="5 7" id="KW-0378">Hydrolase</keyword>
<comment type="subunit">
    <text evidence="2 7">Heterodimer of SbcC and SbcD.</text>
</comment>
<feature type="domain" description="Nuclease SbcCD subunit D C-terminal" evidence="9">
    <location>
        <begin position="269"/>
        <end position="360"/>
    </location>
</feature>
<dbReference type="InterPro" id="IPR029052">
    <property type="entry name" value="Metallo-depent_PP-like"/>
</dbReference>
<comment type="function">
    <text evidence="7">SbcCD cleaves DNA hairpin structures. These structures can inhibit DNA replication and are intermediates in certain DNA recombination reactions. The complex acts as a 3'-&gt;5' double strand exonuclease that can open hairpins. It also has a 5' single-strand endonuclease activity.</text>
</comment>
<dbReference type="GO" id="GO:0004519">
    <property type="term" value="F:endonuclease activity"/>
    <property type="evidence" value="ECO:0007669"/>
    <property type="project" value="UniProtKB-KW"/>
</dbReference>
<evidence type="ECO:0000256" key="7">
    <source>
        <dbReference type="RuleBase" id="RU363069"/>
    </source>
</evidence>
<dbReference type="Proteomes" id="UP000198636">
    <property type="component" value="Unassembled WGS sequence"/>
</dbReference>
<accession>A0A1G5GKG3</accession>
<protein>
    <recommendedName>
        <fullName evidence="3 7">Nuclease SbcCD subunit D</fullName>
    </recommendedName>
</protein>
<dbReference type="InterPro" id="IPR041796">
    <property type="entry name" value="Mre11_N"/>
</dbReference>
<evidence type="ECO:0000256" key="6">
    <source>
        <dbReference type="ARBA" id="ARBA00022839"/>
    </source>
</evidence>
<dbReference type="PANTHER" id="PTHR30337:SF0">
    <property type="entry name" value="NUCLEASE SBCCD SUBUNIT D"/>
    <property type="match status" value="1"/>
</dbReference>
<dbReference type="EMBL" id="FMUS01000009">
    <property type="protein sequence ID" value="SCY51871.1"/>
    <property type="molecule type" value="Genomic_DNA"/>
</dbReference>
<evidence type="ECO:0000259" key="9">
    <source>
        <dbReference type="Pfam" id="PF12320"/>
    </source>
</evidence>
<dbReference type="InterPro" id="IPR026843">
    <property type="entry name" value="SbcD_C"/>
</dbReference>
<evidence type="ECO:0000313" key="11">
    <source>
        <dbReference type="Proteomes" id="UP000198636"/>
    </source>
</evidence>
<comment type="similarity">
    <text evidence="1 7">Belongs to the SbcD family.</text>
</comment>
<dbReference type="CDD" id="cd00840">
    <property type="entry name" value="MPP_Mre11_N"/>
    <property type="match status" value="1"/>
</dbReference>
<proteinExistence type="inferred from homology"/>
<dbReference type="NCBIfam" id="TIGR00619">
    <property type="entry name" value="sbcd"/>
    <property type="match status" value="1"/>
</dbReference>
<dbReference type="InterPro" id="IPR004843">
    <property type="entry name" value="Calcineurin-like_PHP"/>
</dbReference>
<name>A0A1G5GKG3_9FIRM</name>